<organism evidence="21 22">
    <name type="scientific">Actinobaculum suis</name>
    <dbReference type="NCBI Taxonomy" id="1657"/>
    <lineage>
        <taxon>Bacteria</taxon>
        <taxon>Bacillati</taxon>
        <taxon>Actinomycetota</taxon>
        <taxon>Actinomycetes</taxon>
        <taxon>Actinomycetales</taxon>
        <taxon>Actinomycetaceae</taxon>
        <taxon>Actinobaculum</taxon>
    </lineage>
</organism>
<dbReference type="Gene3D" id="3.30.56.10">
    <property type="match status" value="2"/>
</dbReference>
<comment type="subunit">
    <text evidence="3 15">Tetramer of two alpha and two beta subunits.</text>
</comment>
<evidence type="ECO:0000256" key="9">
    <source>
        <dbReference type="ARBA" id="ARBA00022840"/>
    </source>
</evidence>
<evidence type="ECO:0000256" key="5">
    <source>
        <dbReference type="ARBA" id="ARBA00022555"/>
    </source>
</evidence>
<evidence type="ECO:0000256" key="1">
    <source>
        <dbReference type="ARBA" id="ARBA00004496"/>
    </source>
</evidence>
<dbReference type="SUPFAM" id="SSF56037">
    <property type="entry name" value="PheT/TilS domain"/>
    <property type="match status" value="1"/>
</dbReference>
<dbReference type="CDD" id="cd00769">
    <property type="entry name" value="PheRS_beta_core"/>
    <property type="match status" value="1"/>
</dbReference>
<evidence type="ECO:0000256" key="16">
    <source>
        <dbReference type="PROSITE-ProRule" id="PRU00209"/>
    </source>
</evidence>
<dbReference type="InterPro" id="IPR020825">
    <property type="entry name" value="Phe-tRNA_synthase-like_B3/B4"/>
</dbReference>
<dbReference type="SUPFAM" id="SSF54991">
    <property type="entry name" value="Anticodon-binding domain of PheRS"/>
    <property type="match status" value="1"/>
</dbReference>
<evidence type="ECO:0000313" key="22">
    <source>
        <dbReference type="Proteomes" id="UP000182744"/>
    </source>
</evidence>
<dbReference type="SUPFAM" id="SSF46955">
    <property type="entry name" value="Putative DNA-binding domain"/>
    <property type="match status" value="1"/>
</dbReference>
<dbReference type="Gene3D" id="3.30.70.380">
    <property type="entry name" value="Ferrodoxin-fold anticodon-binding domain"/>
    <property type="match status" value="1"/>
</dbReference>
<keyword evidence="22" id="KW-1185">Reference proteome</keyword>
<feature type="domain" description="TRNA-binding" evidence="17">
    <location>
        <begin position="41"/>
        <end position="174"/>
    </location>
</feature>
<dbReference type="SUPFAM" id="SSF55681">
    <property type="entry name" value="Class II aaRS and biotin synthetases"/>
    <property type="match status" value="1"/>
</dbReference>
<dbReference type="InterPro" id="IPR004532">
    <property type="entry name" value="Phe-tRNA-ligase_IIc_bsu_bact"/>
</dbReference>
<dbReference type="GO" id="GO:0005524">
    <property type="term" value="F:ATP binding"/>
    <property type="evidence" value="ECO:0007669"/>
    <property type="project" value="UniProtKB-UniRule"/>
</dbReference>
<proteinExistence type="inferred from homology"/>
<feature type="binding site" evidence="15">
    <location>
        <position position="516"/>
    </location>
    <ligand>
        <name>Mg(2+)</name>
        <dbReference type="ChEBI" id="CHEBI:18420"/>
        <note>shared with alpha subunit</note>
    </ligand>
</feature>
<evidence type="ECO:0000256" key="7">
    <source>
        <dbReference type="ARBA" id="ARBA00022723"/>
    </source>
</evidence>
<dbReference type="Pfam" id="PF17759">
    <property type="entry name" value="tRNA_synthFbeta"/>
    <property type="match status" value="1"/>
</dbReference>
<dbReference type="PROSITE" id="PS50886">
    <property type="entry name" value="TRBD"/>
    <property type="match status" value="1"/>
</dbReference>
<evidence type="ECO:0000256" key="13">
    <source>
        <dbReference type="ARBA" id="ARBA00023146"/>
    </source>
</evidence>
<feature type="domain" description="FDX-ACB" evidence="18">
    <location>
        <begin position="777"/>
        <end position="869"/>
    </location>
</feature>
<evidence type="ECO:0000259" key="19">
    <source>
        <dbReference type="PROSITE" id="PS51483"/>
    </source>
</evidence>
<dbReference type="AlphaFoldDB" id="A0A1G7EKK6"/>
<feature type="binding site" evidence="15">
    <location>
        <position position="506"/>
    </location>
    <ligand>
        <name>Mg(2+)</name>
        <dbReference type="ChEBI" id="CHEBI:18420"/>
        <note>shared with alpha subunit</note>
    </ligand>
</feature>
<keyword evidence="12 15" id="KW-0648">Protein biosynthesis</keyword>
<reference evidence="20" key="3">
    <citation type="submission" date="2023-10" db="EMBL/GenBank/DDBJ databases">
        <title>Whole Genome based description of the genera Actinobaculum and Actinotignum reveals a complex phylogenetic relationship within the species included in the genus Actinotignum.</title>
        <authorList>
            <person name="Jensen C.S."/>
            <person name="Dargis R."/>
            <person name="Kemp M."/>
            <person name="Christensen J.J."/>
        </authorList>
    </citation>
    <scope>NUCLEOTIDE SEQUENCE</scope>
    <source>
        <strain evidence="20">Actinobaculum_suis_CCUG19206T</strain>
    </source>
</reference>
<dbReference type="FunFam" id="3.30.70.380:FF:000001">
    <property type="entry name" value="Phenylalanine--tRNA ligase beta subunit"/>
    <property type="match status" value="1"/>
</dbReference>
<dbReference type="InterPro" id="IPR009061">
    <property type="entry name" value="DNA-bd_dom_put_sf"/>
</dbReference>
<dbReference type="GO" id="GO:0009328">
    <property type="term" value="C:phenylalanine-tRNA ligase complex"/>
    <property type="evidence" value="ECO:0007669"/>
    <property type="project" value="TreeGrafter"/>
</dbReference>
<dbReference type="InterPro" id="IPR005121">
    <property type="entry name" value="Fdx_antiC-bd"/>
</dbReference>
<evidence type="ECO:0000256" key="4">
    <source>
        <dbReference type="ARBA" id="ARBA00022490"/>
    </source>
</evidence>
<reference evidence="21" key="2">
    <citation type="submission" date="2016-10" db="EMBL/GenBank/DDBJ databases">
        <authorList>
            <person name="de Groot N.N."/>
        </authorList>
    </citation>
    <scope>NUCLEOTIDE SEQUENCE [LARGE SCALE GENOMIC DNA]</scope>
    <source>
        <strain evidence="21">DSM 20639</strain>
    </source>
</reference>
<comment type="similarity">
    <text evidence="2 15">Belongs to the phenylalanyl-tRNA synthetase beta subunit family. Type 1 subfamily.</text>
</comment>
<evidence type="ECO:0000256" key="12">
    <source>
        <dbReference type="ARBA" id="ARBA00022917"/>
    </source>
</evidence>
<name>A0A1G7EKK6_9ACTO</name>
<dbReference type="InterPro" id="IPR005147">
    <property type="entry name" value="tRNA_synthase_B5-dom"/>
</dbReference>
<keyword evidence="8 15" id="KW-0547">Nucleotide-binding</keyword>
<dbReference type="GO" id="GO:0006432">
    <property type="term" value="P:phenylalanyl-tRNA aminoacylation"/>
    <property type="evidence" value="ECO:0007669"/>
    <property type="project" value="UniProtKB-UniRule"/>
</dbReference>
<dbReference type="NCBIfam" id="TIGR00472">
    <property type="entry name" value="pheT_bact"/>
    <property type="match status" value="1"/>
</dbReference>
<feature type="domain" description="B5" evidence="19">
    <location>
        <begin position="442"/>
        <end position="528"/>
    </location>
</feature>
<evidence type="ECO:0000313" key="20">
    <source>
        <dbReference type="EMBL" id="MDY5153156.1"/>
    </source>
</evidence>
<dbReference type="GO" id="GO:0000049">
    <property type="term" value="F:tRNA binding"/>
    <property type="evidence" value="ECO:0007669"/>
    <property type="project" value="UniProtKB-UniRule"/>
</dbReference>
<dbReference type="InterPro" id="IPR012340">
    <property type="entry name" value="NA-bd_OB-fold"/>
</dbReference>
<keyword evidence="13 15" id="KW-0030">Aminoacyl-tRNA synthetase</keyword>
<comment type="subcellular location">
    <subcellularLocation>
        <location evidence="1 15">Cytoplasm</location>
    </subcellularLocation>
</comment>
<keyword evidence="4 15" id="KW-0963">Cytoplasm</keyword>
<comment type="catalytic activity">
    <reaction evidence="14 15">
        <text>tRNA(Phe) + L-phenylalanine + ATP = L-phenylalanyl-tRNA(Phe) + AMP + diphosphate + H(+)</text>
        <dbReference type="Rhea" id="RHEA:19413"/>
        <dbReference type="Rhea" id="RHEA-COMP:9668"/>
        <dbReference type="Rhea" id="RHEA-COMP:9699"/>
        <dbReference type="ChEBI" id="CHEBI:15378"/>
        <dbReference type="ChEBI" id="CHEBI:30616"/>
        <dbReference type="ChEBI" id="CHEBI:33019"/>
        <dbReference type="ChEBI" id="CHEBI:58095"/>
        <dbReference type="ChEBI" id="CHEBI:78442"/>
        <dbReference type="ChEBI" id="CHEBI:78531"/>
        <dbReference type="ChEBI" id="CHEBI:456215"/>
        <dbReference type="EC" id="6.1.1.20"/>
    </reaction>
</comment>
<evidence type="ECO:0000256" key="3">
    <source>
        <dbReference type="ARBA" id="ARBA00011209"/>
    </source>
</evidence>
<dbReference type="InterPro" id="IPR045864">
    <property type="entry name" value="aa-tRNA-synth_II/BPL/LPL"/>
</dbReference>
<dbReference type="PANTHER" id="PTHR10947:SF0">
    <property type="entry name" value="PHENYLALANINE--TRNA LIGASE BETA SUBUNIT"/>
    <property type="match status" value="1"/>
</dbReference>
<dbReference type="RefSeq" id="WP_074663755.1">
    <property type="nucleotide sequence ID" value="NZ_FNAU01000019.1"/>
</dbReference>
<dbReference type="InterPro" id="IPR041616">
    <property type="entry name" value="PheRS_beta_core"/>
</dbReference>
<dbReference type="InterPro" id="IPR045060">
    <property type="entry name" value="Phe-tRNA-ligase_IIc_bsu"/>
</dbReference>
<dbReference type="CDD" id="cd02796">
    <property type="entry name" value="tRNA_bind_bactPheRS"/>
    <property type="match status" value="1"/>
</dbReference>
<evidence type="ECO:0000256" key="11">
    <source>
        <dbReference type="ARBA" id="ARBA00022884"/>
    </source>
</evidence>
<evidence type="ECO:0000256" key="8">
    <source>
        <dbReference type="ARBA" id="ARBA00022741"/>
    </source>
</evidence>
<keyword evidence="10 15" id="KW-0460">Magnesium</keyword>
<dbReference type="EMBL" id="JAWNFU010000002">
    <property type="protein sequence ID" value="MDY5153156.1"/>
    <property type="molecule type" value="Genomic_DNA"/>
</dbReference>
<evidence type="ECO:0000256" key="10">
    <source>
        <dbReference type="ARBA" id="ARBA00022842"/>
    </source>
</evidence>
<dbReference type="PROSITE" id="PS51483">
    <property type="entry name" value="B5"/>
    <property type="match status" value="1"/>
</dbReference>
<evidence type="ECO:0000256" key="15">
    <source>
        <dbReference type="HAMAP-Rule" id="MF_00283"/>
    </source>
</evidence>
<evidence type="ECO:0000259" key="17">
    <source>
        <dbReference type="PROSITE" id="PS50886"/>
    </source>
</evidence>
<dbReference type="Pfam" id="PF01588">
    <property type="entry name" value="tRNA_bind"/>
    <property type="match status" value="1"/>
</dbReference>
<evidence type="ECO:0000256" key="14">
    <source>
        <dbReference type="ARBA" id="ARBA00049255"/>
    </source>
</evidence>
<protein>
    <recommendedName>
        <fullName evidence="15">Phenylalanine--tRNA ligase beta subunit</fullName>
        <ecNumber evidence="15">6.1.1.20</ecNumber>
    </recommendedName>
    <alternativeName>
        <fullName evidence="15">Phenylalanyl-tRNA synthetase beta subunit</fullName>
        <shortName evidence="15">PheRS</shortName>
    </alternativeName>
</protein>
<evidence type="ECO:0000313" key="21">
    <source>
        <dbReference type="EMBL" id="SDE64241.1"/>
    </source>
</evidence>
<dbReference type="InterPro" id="IPR005146">
    <property type="entry name" value="B3/B4_tRNA-bd"/>
</dbReference>
<evidence type="ECO:0000259" key="18">
    <source>
        <dbReference type="PROSITE" id="PS51447"/>
    </source>
</evidence>
<dbReference type="EC" id="6.1.1.20" evidence="15"/>
<accession>A0A1G7EKK6</accession>
<comment type="cofactor">
    <cofactor evidence="15">
        <name>Mg(2+)</name>
        <dbReference type="ChEBI" id="CHEBI:18420"/>
    </cofactor>
    <text evidence="15">Binds 2 magnesium ions per tetramer.</text>
</comment>
<keyword evidence="11 16" id="KW-0694">RNA-binding</keyword>
<dbReference type="GO" id="GO:0000287">
    <property type="term" value="F:magnesium ion binding"/>
    <property type="evidence" value="ECO:0007669"/>
    <property type="project" value="UniProtKB-UniRule"/>
</dbReference>
<dbReference type="InterPro" id="IPR002547">
    <property type="entry name" value="tRNA-bd_dom"/>
</dbReference>
<keyword evidence="9 15" id="KW-0067">ATP-binding</keyword>
<dbReference type="Proteomes" id="UP001273799">
    <property type="component" value="Unassembled WGS sequence"/>
</dbReference>
<dbReference type="SMART" id="SM00874">
    <property type="entry name" value="B5"/>
    <property type="match status" value="1"/>
</dbReference>
<dbReference type="EMBL" id="FNAU01000019">
    <property type="protein sequence ID" value="SDE64241.1"/>
    <property type="molecule type" value="Genomic_DNA"/>
</dbReference>
<dbReference type="InterPro" id="IPR033714">
    <property type="entry name" value="tRNA_bind_bactPheRS"/>
</dbReference>
<reference evidence="22" key="1">
    <citation type="submission" date="2016-10" db="EMBL/GenBank/DDBJ databases">
        <authorList>
            <person name="Varghese N."/>
        </authorList>
    </citation>
    <scope>NUCLEOTIDE SEQUENCE [LARGE SCALE GENOMIC DNA]</scope>
    <source>
        <strain evidence="22">DSM 20639</strain>
    </source>
</reference>
<dbReference type="PROSITE" id="PS51447">
    <property type="entry name" value="FDX_ACB"/>
    <property type="match status" value="1"/>
</dbReference>
<dbReference type="GO" id="GO:0004826">
    <property type="term" value="F:phenylalanine-tRNA ligase activity"/>
    <property type="evidence" value="ECO:0007669"/>
    <property type="project" value="UniProtKB-UniRule"/>
</dbReference>
<dbReference type="Pfam" id="PF03483">
    <property type="entry name" value="B3_4"/>
    <property type="match status" value="1"/>
</dbReference>
<dbReference type="PANTHER" id="PTHR10947">
    <property type="entry name" value="PHENYLALANYL-TRNA SYNTHETASE BETA CHAIN AND LEUCINE-RICH REPEAT-CONTAINING PROTEIN 47"/>
    <property type="match status" value="1"/>
</dbReference>
<dbReference type="Pfam" id="PF03147">
    <property type="entry name" value="FDX-ACB"/>
    <property type="match status" value="1"/>
</dbReference>
<sequence length="870" mass="93295">MPLIPIDWLGQHVELPADLTAAQLARDLVKVGLEEEEIHPGPVQGPVVVGKVLSREAKKQSNGKVINYCRVDVGAHNDAPGEGKEPADVASRGIICGAHNFEVGDYVVVSLPGAVLPGDFQISARKTYGHISDGMICSFQELGLEGDSSGIIVLAGPSETEKIAQLPAVGEDVLGYLGIPGETLEINVTPDRGYCFSMRGVAREYHHSTGAAFRDPGLPANLPAPLPPVDNAKAFPVEQDDQAPIHGVKGCERYVARIVRGVDPAAPSPKWMRDRLTEAGMRPISLAVDATNYVMLDLGQPMHAYDLDKLTAPIVVRRATPSEKLVTLDEVTRTLDPEDLLITDSEGGRGARAIGLAGVMGGESTEISDSTRNILLEAGVFESVTISRTARRHRLHSEASKRFERGIDAAVAAVAMQKVVDILVEYGGGTADPVVGDYGSVQPMAAYRFPVAEVARLLGLEIPVSRVRELLEDIGCAVVDISDDAAAAGDPSRAVLEVTPPTWRHDLTGPAHFVEEVARLVGYDEIPSRVPQAPAGSGLTARQRQRRDISRTLAEAGWVQVLSYPFVGEATFDKEGLPATDSRRTALRLQNPLQEEKPLLRTSILDSLLDTAALNVRRGNPVVAIFETGHVVHPAGITPAPIPQAGKRPSESEIAALHAAIPSQPHNVAGIACGQVTENQAGFTAVTWDWRDAIDAARRVIGLSSEVEVRAAERAPWHPGRCAQLLVAGKPVGYAGELAPAVCRAFDLPKRSVAFEIDTDAVFENAGTETREILPVLTYPAAKEDLAFIVDNEVRAADVEACIRQAAGALLEDLRLFDVYTGDQIPEGKKSLAYALRFRADHTLKADEVAALRKKVVKAMAKKFKAELRA</sequence>
<feature type="binding site" evidence="15">
    <location>
        <position position="515"/>
    </location>
    <ligand>
        <name>Mg(2+)</name>
        <dbReference type="ChEBI" id="CHEBI:18420"/>
        <note>shared with alpha subunit</note>
    </ligand>
</feature>
<dbReference type="Pfam" id="PF03484">
    <property type="entry name" value="B5"/>
    <property type="match status" value="1"/>
</dbReference>
<keyword evidence="7 15" id="KW-0479">Metal-binding</keyword>
<dbReference type="SMART" id="SM00896">
    <property type="entry name" value="FDX-ACB"/>
    <property type="match status" value="1"/>
</dbReference>
<dbReference type="InterPro" id="IPR036690">
    <property type="entry name" value="Fdx_antiC-bd_sf"/>
</dbReference>
<evidence type="ECO:0000256" key="2">
    <source>
        <dbReference type="ARBA" id="ARBA00008653"/>
    </source>
</evidence>
<dbReference type="HAMAP" id="MF_00283">
    <property type="entry name" value="Phe_tRNA_synth_beta1"/>
    <property type="match status" value="1"/>
</dbReference>
<comment type="caution">
    <text evidence="15">Lacks conserved residue(s) required for the propagation of feature annotation.</text>
</comment>
<dbReference type="SUPFAM" id="SSF50249">
    <property type="entry name" value="Nucleic acid-binding proteins"/>
    <property type="match status" value="1"/>
</dbReference>
<dbReference type="Gene3D" id="3.30.930.10">
    <property type="entry name" value="Bira Bifunctional Protein, Domain 2"/>
    <property type="match status" value="1"/>
</dbReference>
<gene>
    <name evidence="15 20" type="primary">pheT</name>
    <name evidence="20" type="ORF">R6G71_03705</name>
    <name evidence="21" type="ORF">SAMN05421878_11917</name>
</gene>
<dbReference type="Proteomes" id="UP000182744">
    <property type="component" value="Unassembled WGS sequence"/>
</dbReference>
<dbReference type="Gene3D" id="2.40.50.140">
    <property type="entry name" value="Nucleic acid-binding proteins"/>
    <property type="match status" value="1"/>
</dbReference>
<dbReference type="SMART" id="SM00873">
    <property type="entry name" value="B3_4"/>
    <property type="match status" value="1"/>
</dbReference>
<keyword evidence="5 16" id="KW-0820">tRNA-binding</keyword>
<keyword evidence="6 15" id="KW-0436">Ligase</keyword>
<dbReference type="Gene3D" id="3.50.40.10">
    <property type="entry name" value="Phenylalanyl-trna Synthetase, Chain B, domain 3"/>
    <property type="match status" value="1"/>
</dbReference>
<evidence type="ECO:0000256" key="6">
    <source>
        <dbReference type="ARBA" id="ARBA00022598"/>
    </source>
</evidence>